<dbReference type="InterPro" id="IPR016032">
    <property type="entry name" value="Sig_transdc_resp-reg_C-effctor"/>
</dbReference>
<dbReference type="InterPro" id="IPR003593">
    <property type="entry name" value="AAA+_ATPase"/>
</dbReference>
<comment type="similarity">
    <text evidence="1">Belongs to the AfsR/DnrI/RedD regulatory family.</text>
</comment>
<evidence type="ECO:0000256" key="1">
    <source>
        <dbReference type="ARBA" id="ARBA00005820"/>
    </source>
</evidence>
<evidence type="ECO:0000256" key="3">
    <source>
        <dbReference type="ARBA" id="ARBA00023125"/>
    </source>
</evidence>
<dbReference type="InterPro" id="IPR001867">
    <property type="entry name" value="OmpR/PhoB-type_DNA-bd"/>
</dbReference>
<dbReference type="InterPro" id="IPR027417">
    <property type="entry name" value="P-loop_NTPase"/>
</dbReference>
<keyword evidence="8" id="KW-1185">Reference proteome</keyword>
<dbReference type="SMART" id="SM00862">
    <property type="entry name" value="Trans_reg_C"/>
    <property type="match status" value="1"/>
</dbReference>
<dbReference type="InterPro" id="IPR005158">
    <property type="entry name" value="BTAD"/>
</dbReference>
<comment type="caution">
    <text evidence="7">The sequence shown here is derived from an EMBL/GenBank/DDBJ whole genome shotgun (WGS) entry which is preliminary data.</text>
</comment>
<dbReference type="Pfam" id="PF00486">
    <property type="entry name" value="Trans_reg_C"/>
    <property type="match status" value="1"/>
</dbReference>
<evidence type="ECO:0000256" key="5">
    <source>
        <dbReference type="PROSITE-ProRule" id="PRU01091"/>
    </source>
</evidence>
<dbReference type="Pfam" id="PF13401">
    <property type="entry name" value="AAA_22"/>
    <property type="match status" value="1"/>
</dbReference>
<dbReference type="CDD" id="cd15831">
    <property type="entry name" value="BTAD"/>
    <property type="match status" value="1"/>
</dbReference>
<dbReference type="Pfam" id="PF03704">
    <property type="entry name" value="BTAD"/>
    <property type="match status" value="1"/>
</dbReference>
<proteinExistence type="inferred from homology"/>
<dbReference type="Gene3D" id="3.40.50.300">
    <property type="entry name" value="P-loop containing nucleotide triphosphate hydrolases"/>
    <property type="match status" value="1"/>
</dbReference>
<keyword evidence="3 5" id="KW-0238">DNA-binding</keyword>
<dbReference type="SMART" id="SM01043">
    <property type="entry name" value="BTAD"/>
    <property type="match status" value="1"/>
</dbReference>
<dbReference type="SMART" id="SM00382">
    <property type="entry name" value="AAA"/>
    <property type="match status" value="1"/>
</dbReference>
<feature type="domain" description="OmpR/PhoB-type" evidence="6">
    <location>
        <begin position="1"/>
        <end position="92"/>
    </location>
</feature>
<dbReference type="RefSeq" id="WP_086780786.1">
    <property type="nucleotide sequence ID" value="NZ_JAGIOO010000001.1"/>
</dbReference>
<dbReference type="InterPro" id="IPR036388">
    <property type="entry name" value="WH-like_DNA-bd_sf"/>
</dbReference>
<dbReference type="SUPFAM" id="SSF46894">
    <property type="entry name" value="C-terminal effector domain of the bipartite response regulators"/>
    <property type="match status" value="1"/>
</dbReference>
<evidence type="ECO:0000313" key="8">
    <source>
        <dbReference type="Proteomes" id="UP001519363"/>
    </source>
</evidence>
<dbReference type="PANTHER" id="PTHR35807:SF1">
    <property type="entry name" value="TRANSCRIPTIONAL REGULATOR REDD"/>
    <property type="match status" value="1"/>
</dbReference>
<organism evidence="7 8">
    <name type="scientific">Crossiella equi</name>
    <dbReference type="NCBI Taxonomy" id="130796"/>
    <lineage>
        <taxon>Bacteria</taxon>
        <taxon>Bacillati</taxon>
        <taxon>Actinomycetota</taxon>
        <taxon>Actinomycetes</taxon>
        <taxon>Pseudonocardiales</taxon>
        <taxon>Pseudonocardiaceae</taxon>
        <taxon>Crossiella</taxon>
    </lineage>
</organism>
<dbReference type="GO" id="GO:0003677">
    <property type="term" value="F:DNA binding"/>
    <property type="evidence" value="ECO:0007669"/>
    <property type="project" value="UniProtKB-KW"/>
</dbReference>
<evidence type="ECO:0000313" key="7">
    <source>
        <dbReference type="EMBL" id="MBP2473776.1"/>
    </source>
</evidence>
<evidence type="ECO:0000256" key="2">
    <source>
        <dbReference type="ARBA" id="ARBA00023015"/>
    </source>
</evidence>
<evidence type="ECO:0000256" key="4">
    <source>
        <dbReference type="ARBA" id="ARBA00023163"/>
    </source>
</evidence>
<dbReference type="SUPFAM" id="SSF52540">
    <property type="entry name" value="P-loop containing nucleoside triphosphate hydrolases"/>
    <property type="match status" value="1"/>
</dbReference>
<dbReference type="PRINTS" id="PR00364">
    <property type="entry name" value="DISEASERSIST"/>
</dbReference>
<dbReference type="PROSITE" id="PS51755">
    <property type="entry name" value="OMPR_PHOB"/>
    <property type="match status" value="1"/>
</dbReference>
<feature type="DNA-binding region" description="OmpR/PhoB-type" evidence="5">
    <location>
        <begin position="1"/>
        <end position="92"/>
    </location>
</feature>
<sequence length="1026" mass="109523">MSGALEFRLLGPTELVHGGVVRHVSAAKHRTLLAALLLRPGRTVSTADLVDVLWARPPARPRNAVQTYVRRLRDLLPVPVIRTTPTGYLADVPAEAVDLHRFDRLVLRAAREHDPARESRLLREALALWRGSPLSDVPAEALRREVVAGLEAARRRALDRRIVLDLAQGRHVELVTELASLTAHEPLHEPFWGALVLALHRCGRTAEALGTYQVAQHTLVRLTGARPGAELRALHQRVLTADPVLAAPPTRPAGPSAPPVHQLPSGVADFVGREELLDALERGHGPVTVLCGQPGVGKTALAVQLGHRLKQRYPDGQLAVNLRGHSPGLALDPGQVLGQFLRALGVSATATPRDTAGRAALYRELLAGRRVLVLLDDAADAAQVRPLLPGAGCATVVTSRNTLSTVDGSRHTLDVLGPGDSLRLLSAMLGEDVLRRWPAALTRLAGLCAGLPLALRIAAANLAPGADLPAQVARLDRPDRLSALAIDGDTDAAVRVAFAHSYTALPPRAARLFRLLHLVPGNEVTTAAATALLGADATEDLAVLAAANLVQPTGPGRFACHDLLRLYAEERLLAEDPARVRHSARRALTEHYLHTCVHAVRLLHGERTDTVLDVPVPGEGPNPHADAAAAARWLVDGQQALLTAFADAPEEVTARFAVALGLFLGPYRCHDALLPVCATGLAAARRRGEHAAEADLLLARGVVRLWRHECRPAVRDLAGALTRYRRQRRVEGVAGALAGLARVREMGDRLDGARRHLDRAAAVLRRSPSRLAHARQHDQRAVLLRRQGHLHLANANAHSAAELYHAAGAVLFEPLARAVTGETLLDLDQPRQALPHLRAARAGLRALHEPSHERVLSGLLAETHLALGEPETARALLAAPERARPDQAAPAWAASQDHVRLGLLALATGDARTARTELRTGLHMARAGGHPDPELAALLGLARERLTSAAAALPLAVDALELAIRHDRPLFQARAHETLAEAHLLAGHTSLARTHADLAAVLHRRSGRGAAAAKVLALVPSAQATA</sequence>
<dbReference type="Gene3D" id="1.25.40.10">
    <property type="entry name" value="Tetratricopeptide repeat domain"/>
    <property type="match status" value="2"/>
</dbReference>
<evidence type="ECO:0000259" key="6">
    <source>
        <dbReference type="PROSITE" id="PS51755"/>
    </source>
</evidence>
<dbReference type="InterPro" id="IPR011990">
    <property type="entry name" value="TPR-like_helical_dom_sf"/>
</dbReference>
<name>A0ABS5AB22_9PSEU</name>
<gene>
    <name evidence="7" type="ORF">JOF53_002648</name>
</gene>
<dbReference type="EMBL" id="JAGIOO010000001">
    <property type="protein sequence ID" value="MBP2473776.1"/>
    <property type="molecule type" value="Genomic_DNA"/>
</dbReference>
<protein>
    <submittedName>
        <fullName evidence="7">DNA-binding SARP family transcriptional activator/tetratricopeptide (TPR) repeat protein</fullName>
    </submittedName>
</protein>
<keyword evidence="2" id="KW-0805">Transcription regulation</keyword>
<dbReference type="Gene3D" id="1.10.10.10">
    <property type="entry name" value="Winged helix-like DNA-binding domain superfamily/Winged helix DNA-binding domain"/>
    <property type="match status" value="1"/>
</dbReference>
<reference evidence="7 8" key="1">
    <citation type="submission" date="2021-03" db="EMBL/GenBank/DDBJ databases">
        <title>Sequencing the genomes of 1000 actinobacteria strains.</title>
        <authorList>
            <person name="Klenk H.-P."/>
        </authorList>
    </citation>
    <scope>NUCLEOTIDE SEQUENCE [LARGE SCALE GENOMIC DNA]</scope>
    <source>
        <strain evidence="7 8">DSM 44580</strain>
    </source>
</reference>
<dbReference type="PANTHER" id="PTHR35807">
    <property type="entry name" value="TRANSCRIPTIONAL REGULATOR REDD-RELATED"/>
    <property type="match status" value="1"/>
</dbReference>
<keyword evidence="4" id="KW-0804">Transcription</keyword>
<dbReference type="InterPro" id="IPR049945">
    <property type="entry name" value="AAA_22"/>
</dbReference>
<dbReference type="InterPro" id="IPR051677">
    <property type="entry name" value="AfsR-DnrI-RedD_regulator"/>
</dbReference>
<dbReference type="SUPFAM" id="SSF48452">
    <property type="entry name" value="TPR-like"/>
    <property type="match status" value="2"/>
</dbReference>
<dbReference type="Proteomes" id="UP001519363">
    <property type="component" value="Unassembled WGS sequence"/>
</dbReference>
<accession>A0ABS5AB22</accession>